<name>A0A1A5HWZ2_RHILI</name>
<evidence type="ECO:0000256" key="4">
    <source>
        <dbReference type="PIRNR" id="PIRNR002816"/>
    </source>
</evidence>
<proteinExistence type="inferred from homology"/>
<dbReference type="GeneID" id="66685569"/>
<dbReference type="GO" id="GO:0030246">
    <property type="term" value="F:carbohydrate binding"/>
    <property type="evidence" value="ECO:0007669"/>
    <property type="project" value="UniProtKB-ARBA"/>
</dbReference>
<dbReference type="EMBL" id="LZTJ01000012">
    <property type="protein sequence ID" value="OBP77490.1"/>
    <property type="molecule type" value="Genomic_DNA"/>
</dbReference>
<dbReference type="PIRSF" id="PIRSF002816">
    <property type="entry name" value="AraF"/>
    <property type="match status" value="1"/>
</dbReference>
<evidence type="ECO:0000256" key="1">
    <source>
        <dbReference type="ARBA" id="ARBA00004196"/>
    </source>
</evidence>
<comment type="subcellular location">
    <subcellularLocation>
        <location evidence="1">Cell envelope</location>
    </subcellularLocation>
    <subcellularLocation>
        <location evidence="4">Periplasm</location>
    </subcellularLocation>
</comment>
<dbReference type="GO" id="GO:0030313">
    <property type="term" value="C:cell envelope"/>
    <property type="evidence" value="ECO:0007669"/>
    <property type="project" value="UniProtKB-SubCell"/>
</dbReference>
<protein>
    <recommendedName>
        <fullName evidence="4">L-arabinose-binding periplasmic protein</fullName>
        <shortName evidence="4">ABP</shortName>
    </recommendedName>
</protein>
<reference evidence="7" key="1">
    <citation type="submission" date="2016-06" db="EMBL/GenBank/DDBJ databases">
        <title>NZP2037 Pacbio-Illumina hybrid assembly.</title>
        <authorList>
            <person name="Ramsay J.P."/>
        </authorList>
    </citation>
    <scope>NUCLEOTIDE SEQUENCE [LARGE SCALE GENOMIC DNA]</scope>
    <source>
        <strain evidence="7">R7ANS::ICEMlSym2042</strain>
    </source>
</reference>
<evidence type="ECO:0000256" key="2">
    <source>
        <dbReference type="ARBA" id="ARBA00007639"/>
    </source>
</evidence>
<feature type="domain" description="Periplasmic binding protein" evidence="5">
    <location>
        <begin position="30"/>
        <end position="296"/>
    </location>
</feature>
<dbReference type="InterPro" id="IPR028082">
    <property type="entry name" value="Peripla_BP_I"/>
</dbReference>
<comment type="caution">
    <text evidence="6">The sequence shown here is derived from an EMBL/GenBank/DDBJ whole genome shotgun (WGS) entry which is preliminary data.</text>
</comment>
<dbReference type="Gene3D" id="3.40.50.2300">
    <property type="match status" value="2"/>
</dbReference>
<evidence type="ECO:0000313" key="6">
    <source>
        <dbReference type="EMBL" id="OBP77490.1"/>
    </source>
</evidence>
<keyword evidence="4" id="KW-0574">Periplasm</keyword>
<accession>A0A1A5HWZ2</accession>
<dbReference type="PANTHER" id="PTHR46847">
    <property type="entry name" value="D-ALLOSE-BINDING PERIPLASMIC PROTEIN-RELATED"/>
    <property type="match status" value="1"/>
</dbReference>
<dbReference type="GO" id="GO:0042597">
    <property type="term" value="C:periplasmic space"/>
    <property type="evidence" value="ECO:0007669"/>
    <property type="project" value="UniProtKB-SubCell"/>
</dbReference>
<evidence type="ECO:0000256" key="3">
    <source>
        <dbReference type="ARBA" id="ARBA00022729"/>
    </source>
</evidence>
<feature type="chain" id="PRO_5008452866" description="L-arabinose-binding periplasmic protein" evidence="4">
    <location>
        <begin position="26"/>
        <end position="327"/>
    </location>
</feature>
<feature type="signal peptide" evidence="4">
    <location>
        <begin position="1"/>
        <end position="25"/>
    </location>
</feature>
<comment type="similarity">
    <text evidence="2 4">Belongs to the bacterial solute-binding protein 2 family.</text>
</comment>
<gene>
    <name evidence="6" type="ORF">BAE39_15975</name>
</gene>
<dbReference type="InterPro" id="IPR026266">
    <property type="entry name" value="AraF"/>
</dbReference>
<dbReference type="GO" id="GO:0042882">
    <property type="term" value="P:L-arabinose transmembrane transport"/>
    <property type="evidence" value="ECO:0007669"/>
    <property type="project" value="UniProtKB-UniRule"/>
</dbReference>
<dbReference type="AlphaFoldDB" id="A0A1A5HWZ2"/>
<evidence type="ECO:0000259" key="5">
    <source>
        <dbReference type="Pfam" id="PF13407"/>
    </source>
</evidence>
<dbReference type="InterPro" id="IPR025997">
    <property type="entry name" value="SBP_2_dom"/>
</dbReference>
<dbReference type="RefSeq" id="WP_010914564.1">
    <property type="nucleotide sequence ID" value="NZ_LZTH01000012.1"/>
</dbReference>
<keyword evidence="4" id="KW-0813">Transport</keyword>
<sequence>MKTTTKALATVAILAAGLMAGAASADDIKIGYINKMGEHPWFVAEVGGAKKAAEAAGATFVSQDVQFDSNLTITTFDTMVGDGVKGIAIVVPDKALGPVIAEKAKAAKIPLVAVDDDIYYQDGTQVPYVGMNAYNIGARVGEELAKLYKADGWAGKEVRIASIEDRKADTCMQRNKGAEEAFLKAVPDFKPANILRVPYDNTMVNAIDVMTTTLTANPGVTNWIFYSCNDDGVLGAARALENAGYAADQGMGIGIDGSRACEAFGSGKPSAFRGTMWLNSANHGALAVKILLASIKDGTKLPVQSFTDPEYITAGNFASDYKAKLCH</sequence>
<dbReference type="PANTHER" id="PTHR46847:SF1">
    <property type="entry name" value="D-ALLOSE-BINDING PERIPLASMIC PROTEIN-RELATED"/>
    <property type="match status" value="1"/>
</dbReference>
<dbReference type="Pfam" id="PF13407">
    <property type="entry name" value="Peripla_BP_4"/>
    <property type="match status" value="1"/>
</dbReference>
<organism evidence="6 7">
    <name type="scientific">Rhizobium loti</name>
    <name type="common">Mesorhizobium loti</name>
    <dbReference type="NCBI Taxonomy" id="381"/>
    <lineage>
        <taxon>Bacteria</taxon>
        <taxon>Pseudomonadati</taxon>
        <taxon>Pseudomonadota</taxon>
        <taxon>Alphaproteobacteria</taxon>
        <taxon>Hyphomicrobiales</taxon>
        <taxon>Phyllobacteriaceae</taxon>
        <taxon>Mesorhizobium</taxon>
    </lineage>
</organism>
<dbReference type="SUPFAM" id="SSF53822">
    <property type="entry name" value="Periplasmic binding protein-like I"/>
    <property type="match status" value="1"/>
</dbReference>
<keyword evidence="3 4" id="KW-0732">Signal</keyword>
<dbReference type="Proteomes" id="UP000093748">
    <property type="component" value="Unassembled WGS sequence"/>
</dbReference>
<keyword evidence="4" id="KW-0762">Sugar transport</keyword>
<evidence type="ECO:0000313" key="7">
    <source>
        <dbReference type="Proteomes" id="UP000093748"/>
    </source>
</evidence>